<protein>
    <submittedName>
        <fullName evidence="3">Antitoxin PrlF</fullName>
    </submittedName>
</protein>
<keyword evidence="4" id="KW-1185">Reference proteome</keyword>
<comment type="caution">
    <text evidence="3">The sequence shown here is derived from an EMBL/GenBank/DDBJ whole genome shotgun (WGS) entry which is preliminary data.</text>
</comment>
<dbReference type="GO" id="GO:0001558">
    <property type="term" value="P:regulation of cell growth"/>
    <property type="evidence" value="ECO:0007669"/>
    <property type="project" value="InterPro"/>
</dbReference>
<name>A0A840ZJE7_9HYPH</name>
<dbReference type="InterPro" id="IPR031848">
    <property type="entry name" value="PrlF_antitoxin"/>
</dbReference>
<dbReference type="SMART" id="SM00966">
    <property type="entry name" value="SpoVT_AbrB"/>
    <property type="match status" value="1"/>
</dbReference>
<dbReference type="EMBL" id="JACHOP010000006">
    <property type="protein sequence ID" value="MBB5757284.1"/>
    <property type="molecule type" value="Genomic_DNA"/>
</dbReference>
<dbReference type="RefSeq" id="WP_183568637.1">
    <property type="nucleotide sequence ID" value="NZ_JACHOP010000006.1"/>
</dbReference>
<feature type="domain" description="SpoVT-AbrB" evidence="2">
    <location>
        <begin position="6"/>
        <end position="52"/>
    </location>
</feature>
<evidence type="ECO:0000313" key="4">
    <source>
        <dbReference type="Proteomes" id="UP000583454"/>
    </source>
</evidence>
<dbReference type="InterPro" id="IPR037914">
    <property type="entry name" value="SpoVT-AbrB_sf"/>
</dbReference>
<dbReference type="SUPFAM" id="SSF89447">
    <property type="entry name" value="AbrB/MazE/MraZ-like"/>
    <property type="match status" value="1"/>
</dbReference>
<dbReference type="Pfam" id="PF15937">
    <property type="entry name" value="PrlF_antitoxin"/>
    <property type="match status" value="1"/>
</dbReference>
<accession>A0A840ZJE7</accession>
<keyword evidence="1" id="KW-0238">DNA-binding</keyword>
<sequence length="108" mass="11774">MTVPFREHSRITAKGQTTVPKSVRQALGVSYGGEIAFVVDEQGVRVVRVEEETDPVIESFLEFLAQDMQQNPGKSVVAFPTALVERMTALTRGATVDLDEEIDGPVAL</sequence>
<organism evidence="3 4">
    <name type="scientific">Methylorubrum rhodinum</name>
    <dbReference type="NCBI Taxonomy" id="29428"/>
    <lineage>
        <taxon>Bacteria</taxon>
        <taxon>Pseudomonadati</taxon>
        <taxon>Pseudomonadota</taxon>
        <taxon>Alphaproteobacteria</taxon>
        <taxon>Hyphomicrobiales</taxon>
        <taxon>Methylobacteriaceae</taxon>
        <taxon>Methylorubrum</taxon>
    </lineage>
</organism>
<evidence type="ECO:0000313" key="3">
    <source>
        <dbReference type="EMBL" id="MBB5757284.1"/>
    </source>
</evidence>
<dbReference type="GO" id="GO:0003700">
    <property type="term" value="F:DNA-binding transcription factor activity"/>
    <property type="evidence" value="ECO:0007669"/>
    <property type="project" value="InterPro"/>
</dbReference>
<dbReference type="PROSITE" id="PS51740">
    <property type="entry name" value="SPOVT_ABRB"/>
    <property type="match status" value="1"/>
</dbReference>
<dbReference type="GO" id="GO:0097351">
    <property type="term" value="F:toxin sequestering activity"/>
    <property type="evidence" value="ECO:0007669"/>
    <property type="project" value="InterPro"/>
</dbReference>
<dbReference type="Gene3D" id="2.10.260.10">
    <property type="match status" value="1"/>
</dbReference>
<dbReference type="Proteomes" id="UP000583454">
    <property type="component" value="Unassembled WGS sequence"/>
</dbReference>
<proteinExistence type="predicted"/>
<reference evidence="3 4" key="1">
    <citation type="submission" date="2020-08" db="EMBL/GenBank/DDBJ databases">
        <title>Genomic Encyclopedia of Type Strains, Phase IV (KMG-IV): sequencing the most valuable type-strain genomes for metagenomic binning, comparative biology and taxonomic classification.</title>
        <authorList>
            <person name="Goeker M."/>
        </authorList>
    </citation>
    <scope>NUCLEOTIDE SEQUENCE [LARGE SCALE GENOMIC DNA]</scope>
    <source>
        <strain evidence="3 4">DSM 2163</strain>
    </source>
</reference>
<dbReference type="GO" id="GO:0003677">
    <property type="term" value="F:DNA binding"/>
    <property type="evidence" value="ECO:0007669"/>
    <property type="project" value="UniProtKB-UniRule"/>
</dbReference>
<evidence type="ECO:0000256" key="1">
    <source>
        <dbReference type="PROSITE-ProRule" id="PRU01076"/>
    </source>
</evidence>
<dbReference type="InterPro" id="IPR007159">
    <property type="entry name" value="SpoVT-AbrB_dom"/>
</dbReference>
<gene>
    <name evidence="3" type="ORF">HNR00_001995</name>
</gene>
<dbReference type="AlphaFoldDB" id="A0A840ZJE7"/>
<evidence type="ECO:0000259" key="2">
    <source>
        <dbReference type="PROSITE" id="PS51740"/>
    </source>
</evidence>